<dbReference type="RefSeq" id="WP_131310058.1">
    <property type="nucleotide sequence ID" value="NZ_SJFN01000018.1"/>
</dbReference>
<keyword evidence="2" id="KW-0238">DNA-binding</keyword>
<dbReference type="PROSITE" id="PS01117">
    <property type="entry name" value="HTH_MARR_1"/>
    <property type="match status" value="1"/>
</dbReference>
<dbReference type="EMBL" id="SJFN01000018">
    <property type="protein sequence ID" value="TBW36794.1"/>
    <property type="molecule type" value="Genomic_DNA"/>
</dbReference>
<dbReference type="AlphaFoldDB" id="A0A4Q9VMR4"/>
<keyword evidence="1" id="KW-0805">Transcription regulation</keyword>
<comment type="caution">
    <text evidence="6">The sequence shown here is derived from an EMBL/GenBank/DDBJ whole genome shotgun (WGS) entry which is preliminary data.</text>
</comment>
<dbReference type="GO" id="GO:0003677">
    <property type="term" value="F:DNA binding"/>
    <property type="evidence" value="ECO:0007669"/>
    <property type="project" value="UniProtKB-KW"/>
</dbReference>
<dbReference type="PROSITE" id="PS50995">
    <property type="entry name" value="HTH_MARR_2"/>
    <property type="match status" value="1"/>
</dbReference>
<evidence type="ECO:0000256" key="1">
    <source>
        <dbReference type="ARBA" id="ARBA00023015"/>
    </source>
</evidence>
<dbReference type="Proteomes" id="UP000292781">
    <property type="component" value="Unassembled WGS sequence"/>
</dbReference>
<dbReference type="SUPFAM" id="SSF46785">
    <property type="entry name" value="Winged helix' DNA-binding domain"/>
    <property type="match status" value="1"/>
</dbReference>
<feature type="domain" description="HTH marR-type" evidence="5">
    <location>
        <begin position="39"/>
        <end position="171"/>
    </location>
</feature>
<evidence type="ECO:0000256" key="3">
    <source>
        <dbReference type="ARBA" id="ARBA00023163"/>
    </source>
</evidence>
<dbReference type="InterPro" id="IPR036390">
    <property type="entry name" value="WH_DNA-bd_sf"/>
</dbReference>
<dbReference type="SMART" id="SM00347">
    <property type="entry name" value="HTH_MARR"/>
    <property type="match status" value="1"/>
</dbReference>
<dbReference type="InterPro" id="IPR039422">
    <property type="entry name" value="MarR/SlyA-like"/>
</dbReference>
<dbReference type="Gene3D" id="1.10.10.10">
    <property type="entry name" value="Winged helix-like DNA-binding domain superfamily/Winged helix DNA-binding domain"/>
    <property type="match status" value="1"/>
</dbReference>
<accession>A0A4Q9VMR4</accession>
<gene>
    <name evidence="6" type="ORF">EYW49_13215</name>
</gene>
<dbReference type="PANTHER" id="PTHR33164:SF64">
    <property type="entry name" value="TRANSCRIPTIONAL REGULATOR SLYA"/>
    <property type="match status" value="1"/>
</dbReference>
<dbReference type="GO" id="GO:0006950">
    <property type="term" value="P:response to stress"/>
    <property type="evidence" value="ECO:0007669"/>
    <property type="project" value="TreeGrafter"/>
</dbReference>
<name>A0A4Q9VMR4_9HYPH</name>
<dbReference type="InterPro" id="IPR036388">
    <property type="entry name" value="WH-like_DNA-bd_sf"/>
</dbReference>
<dbReference type="OrthoDB" id="7949807at2"/>
<proteinExistence type="predicted"/>
<dbReference type="InterPro" id="IPR000835">
    <property type="entry name" value="HTH_MarR-typ"/>
</dbReference>
<evidence type="ECO:0000259" key="5">
    <source>
        <dbReference type="PROSITE" id="PS50995"/>
    </source>
</evidence>
<protein>
    <submittedName>
        <fullName evidence="6">MarR family transcriptional regulator</fullName>
    </submittedName>
</protein>
<dbReference type="GO" id="GO:0003700">
    <property type="term" value="F:DNA-binding transcription factor activity"/>
    <property type="evidence" value="ECO:0007669"/>
    <property type="project" value="InterPro"/>
</dbReference>
<evidence type="ECO:0000256" key="4">
    <source>
        <dbReference type="SAM" id="MobiDB-lite"/>
    </source>
</evidence>
<keyword evidence="7" id="KW-1185">Reference proteome</keyword>
<dbReference type="PRINTS" id="PR00598">
    <property type="entry name" value="HTHMARR"/>
</dbReference>
<reference evidence="6 7" key="1">
    <citation type="submission" date="2019-02" db="EMBL/GenBank/DDBJ databases">
        <title>Siculibacillus lacustris gen. nov., sp. nov., a new rosette-forming bacterium isolated from a freshwater crater lake (Lake St. Ana, Romania).</title>
        <authorList>
            <person name="Felfoldi T."/>
            <person name="Marton Z."/>
            <person name="Szabo A."/>
            <person name="Mentes A."/>
            <person name="Boka K."/>
            <person name="Marialigeti K."/>
            <person name="Mathe I."/>
            <person name="Koncz M."/>
            <person name="Schumann P."/>
            <person name="Toth E."/>
        </authorList>
    </citation>
    <scope>NUCLEOTIDE SEQUENCE [LARGE SCALE GENOMIC DNA]</scope>
    <source>
        <strain evidence="6 7">SA-279</strain>
    </source>
</reference>
<dbReference type="PANTHER" id="PTHR33164">
    <property type="entry name" value="TRANSCRIPTIONAL REGULATOR, MARR FAMILY"/>
    <property type="match status" value="1"/>
</dbReference>
<evidence type="ECO:0000313" key="6">
    <source>
        <dbReference type="EMBL" id="TBW36794.1"/>
    </source>
</evidence>
<keyword evidence="3" id="KW-0804">Transcription</keyword>
<feature type="region of interest" description="Disordered" evidence="4">
    <location>
        <begin position="178"/>
        <end position="199"/>
    </location>
</feature>
<organism evidence="6 7">
    <name type="scientific">Siculibacillus lacustris</name>
    <dbReference type="NCBI Taxonomy" id="1549641"/>
    <lineage>
        <taxon>Bacteria</taxon>
        <taxon>Pseudomonadati</taxon>
        <taxon>Pseudomonadota</taxon>
        <taxon>Alphaproteobacteria</taxon>
        <taxon>Hyphomicrobiales</taxon>
        <taxon>Ancalomicrobiaceae</taxon>
        <taxon>Siculibacillus</taxon>
    </lineage>
</organism>
<evidence type="ECO:0000256" key="2">
    <source>
        <dbReference type="ARBA" id="ARBA00023125"/>
    </source>
</evidence>
<dbReference type="InterPro" id="IPR023187">
    <property type="entry name" value="Tscrpt_reg_MarR-type_CS"/>
</dbReference>
<sequence length="199" mass="21933">MPLTHGGSAANALPAYDELPYHMPMMDPTSPPPDPRDQRRTVAVRLMDATRSMRTYADHVASSYGTTLAQWKTLKHLMDCDGGNQVDLAEKLEIQPISLVRLLDRMAAQGLIERRPDPADRRAKRIYITDAGRDLSRTMTPIAREIAVELTAGLSDDQIAELLAMLERINGNARRAIDQAQSDASAPRLPAASEVPHVD</sequence>
<dbReference type="Pfam" id="PF01047">
    <property type="entry name" value="MarR"/>
    <property type="match status" value="1"/>
</dbReference>
<evidence type="ECO:0000313" key="7">
    <source>
        <dbReference type="Proteomes" id="UP000292781"/>
    </source>
</evidence>